<sequence length="85" mass="9277">MDIQTAAAWAAVLGGAGTFCSFLMYLILRPVNISVQGIEKAMIGLAQDLKEAGERQHSMEVRLAEVDSSVRSAHHRLDDHLNKEG</sequence>
<name>A0A0B2JXH8_9FIRM</name>
<dbReference type="Proteomes" id="UP000030993">
    <property type="component" value="Unassembled WGS sequence"/>
</dbReference>
<keyword evidence="1" id="KW-0812">Transmembrane</keyword>
<gene>
    <name evidence="2" type="ORF">NZ47_01280</name>
</gene>
<organism evidence="2 3">
    <name type="scientific">Anaerovibrio lipolyticus</name>
    <dbReference type="NCBI Taxonomy" id="82374"/>
    <lineage>
        <taxon>Bacteria</taxon>
        <taxon>Bacillati</taxon>
        <taxon>Bacillota</taxon>
        <taxon>Negativicutes</taxon>
        <taxon>Selenomonadales</taxon>
        <taxon>Selenomonadaceae</taxon>
        <taxon>Anaerovibrio</taxon>
    </lineage>
</organism>
<evidence type="ECO:0000256" key="1">
    <source>
        <dbReference type="SAM" id="Phobius"/>
    </source>
</evidence>
<dbReference type="RefSeq" id="WP_039205898.1">
    <property type="nucleotide sequence ID" value="NZ_JSCE01000023.1"/>
</dbReference>
<feature type="transmembrane region" description="Helical" evidence="1">
    <location>
        <begin position="6"/>
        <end position="28"/>
    </location>
</feature>
<protein>
    <submittedName>
        <fullName evidence="2">Uncharacterized protein</fullName>
    </submittedName>
</protein>
<proteinExistence type="predicted"/>
<comment type="caution">
    <text evidence="2">The sequence shown here is derived from an EMBL/GenBank/DDBJ whole genome shotgun (WGS) entry which is preliminary data.</text>
</comment>
<accession>A0A0B2JXH8</accession>
<dbReference type="STRING" id="82374.NZ47_01280"/>
<keyword evidence="3" id="KW-1185">Reference proteome</keyword>
<keyword evidence="1" id="KW-0472">Membrane</keyword>
<evidence type="ECO:0000313" key="2">
    <source>
        <dbReference type="EMBL" id="KHM53025.1"/>
    </source>
</evidence>
<dbReference type="AlphaFoldDB" id="A0A0B2JXH8"/>
<keyword evidence="1" id="KW-1133">Transmembrane helix</keyword>
<dbReference type="EMBL" id="JSCE01000023">
    <property type="protein sequence ID" value="KHM53025.1"/>
    <property type="molecule type" value="Genomic_DNA"/>
</dbReference>
<evidence type="ECO:0000313" key="3">
    <source>
        <dbReference type="Proteomes" id="UP000030993"/>
    </source>
</evidence>
<reference evidence="2 3" key="1">
    <citation type="journal article" date="2013" name="PLoS ONE">
        <title>Identification and characterization of three novel lipases belonging to families II and V from Anaerovibrio lipolyticus 5ST.</title>
        <authorList>
            <person name="Prive F."/>
            <person name="Kaderbhai N.N."/>
            <person name="Girdwood S."/>
            <person name="Worgan H.J."/>
            <person name="Pinloche E."/>
            <person name="Scollan N.D."/>
            <person name="Huws S.A."/>
            <person name="Newbold C.J."/>
        </authorList>
    </citation>
    <scope>NUCLEOTIDE SEQUENCE [LARGE SCALE GENOMIC DNA]</scope>
    <source>
        <strain evidence="2 3">5S</strain>
    </source>
</reference>